<protein>
    <submittedName>
        <fullName evidence="1">Short chain dehydrogenase</fullName>
    </submittedName>
</protein>
<keyword evidence="2" id="KW-1185">Reference proteome</keyword>
<dbReference type="AlphaFoldDB" id="A0A1M7R365"/>
<dbReference type="PANTHER" id="PTHR43431">
    <property type="entry name" value="OXIDOREDUCTASE, SHORT CHAIN DEHYDROGENASE/REDUCTASE FAMILY (AFU_ORTHOLOGUE AFUA_5G14000)"/>
    <property type="match status" value="1"/>
</dbReference>
<dbReference type="SUPFAM" id="SSF51735">
    <property type="entry name" value="NAD(P)-binding Rossmann-fold domains"/>
    <property type="match status" value="1"/>
</dbReference>
<dbReference type="InterPro" id="IPR002347">
    <property type="entry name" value="SDR_fam"/>
</dbReference>
<evidence type="ECO:0000313" key="2">
    <source>
        <dbReference type="Proteomes" id="UP000184440"/>
    </source>
</evidence>
<dbReference type="EMBL" id="FRCS01000006">
    <property type="protein sequence ID" value="SHN39284.1"/>
    <property type="molecule type" value="Genomic_DNA"/>
</dbReference>
<reference evidence="1 2" key="1">
    <citation type="submission" date="2016-11" db="EMBL/GenBank/DDBJ databases">
        <authorList>
            <person name="Jaros S."/>
            <person name="Januszkiewicz K."/>
            <person name="Wedrychowicz H."/>
        </authorList>
    </citation>
    <scope>NUCLEOTIDE SEQUENCE [LARGE SCALE GENOMIC DNA]</scope>
    <source>
        <strain evidence="1 2">DSM 46144</strain>
    </source>
</reference>
<accession>A0A1M7R365</accession>
<dbReference type="STRING" id="134849.SAMN05443668_106241"/>
<dbReference type="Pfam" id="PF00106">
    <property type="entry name" value="adh_short"/>
    <property type="match status" value="1"/>
</dbReference>
<gene>
    <name evidence="1" type="ORF">SAMN05443668_106241</name>
</gene>
<dbReference type="Proteomes" id="UP000184440">
    <property type="component" value="Unassembled WGS sequence"/>
</dbReference>
<sequence length="318" mass="32465">MPTLAIVGAGPGLGLSIAEIFGRNGFRVALISRNQEKLDGLAARLSEAGIGAAGFAADVLDRPSLTAALAAAAERFGTIDVLEYSPAPHTASPSLAMADVVDVVDVTPENLQPQLEYYLYGAVTAAKAVLPAMLAAGAGTLLFTTGAGSVTPIPPMGNVNAAAAALRRRRARRDRADLLGAVHPAAGSRAPLHSVTGRGPSGPRTAYAEKLALRAAWWKIATRARGPGSPPVLPPPGGDRGRYVAGERVDDPVSDGRPVVLAFSAGDRRAPDRRCRAHPAPVALAGVGIADHLHDVGQGTDDLVDLCSAQALTTADGG</sequence>
<organism evidence="1 2">
    <name type="scientific">Cryptosporangium aurantiacum</name>
    <dbReference type="NCBI Taxonomy" id="134849"/>
    <lineage>
        <taxon>Bacteria</taxon>
        <taxon>Bacillati</taxon>
        <taxon>Actinomycetota</taxon>
        <taxon>Actinomycetes</taxon>
        <taxon>Cryptosporangiales</taxon>
        <taxon>Cryptosporangiaceae</taxon>
        <taxon>Cryptosporangium</taxon>
    </lineage>
</organism>
<dbReference type="RefSeq" id="WP_218617693.1">
    <property type="nucleotide sequence ID" value="NZ_FRCS01000006.1"/>
</dbReference>
<dbReference type="Gene3D" id="3.40.50.720">
    <property type="entry name" value="NAD(P)-binding Rossmann-like Domain"/>
    <property type="match status" value="1"/>
</dbReference>
<dbReference type="InterPro" id="IPR036291">
    <property type="entry name" value="NAD(P)-bd_dom_sf"/>
</dbReference>
<proteinExistence type="predicted"/>
<evidence type="ECO:0000313" key="1">
    <source>
        <dbReference type="EMBL" id="SHN39284.1"/>
    </source>
</evidence>
<name>A0A1M7R365_9ACTN</name>
<dbReference type="PANTHER" id="PTHR43431:SF7">
    <property type="entry name" value="OXIDOREDUCTASE, SHORT CHAIN DEHYDROGENASE_REDUCTASE FAMILY (AFU_ORTHOLOGUE AFUA_5G14000)"/>
    <property type="match status" value="1"/>
</dbReference>